<evidence type="ECO:0000313" key="3">
    <source>
        <dbReference type="EMBL" id="GBL97869.1"/>
    </source>
</evidence>
<reference evidence="3 4" key="1">
    <citation type="journal article" date="2019" name="Sci. Rep.">
        <title>Orb-weaving spider Araneus ventricosus genome elucidates the spidroin gene catalogue.</title>
        <authorList>
            <person name="Kono N."/>
            <person name="Nakamura H."/>
            <person name="Ohtoshi R."/>
            <person name="Moran D.A.P."/>
            <person name="Shinohara A."/>
            <person name="Yoshida Y."/>
            <person name="Fujiwara M."/>
            <person name="Mori M."/>
            <person name="Tomita M."/>
            <person name="Arakawa K."/>
        </authorList>
    </citation>
    <scope>NUCLEOTIDE SEQUENCE [LARGE SCALE GENOMIC DNA]</scope>
</reference>
<feature type="coiled-coil region" evidence="1">
    <location>
        <begin position="168"/>
        <end position="195"/>
    </location>
</feature>
<gene>
    <name evidence="3" type="ORF">AVEN_126988_1</name>
</gene>
<sequence>MSEVGAVQIPVYNRADPALWFIMCESTFKLAVAKPITESVTKFNYVVSHLPSEVASLVRDILMNPDATDSYTHLKSGESSQREIRQLLSGEELGTRKPSELLRNMRRRAENLKVPGTFMLELFLQRLPTSVQTILAAVTDLTLDKAAEISDRILEVTYIPMEIHSVNKNNSNSMVEKLLCEIEKLNARIDKLEFSRSRSPFRRNRSNQRSRGNS</sequence>
<keyword evidence="4" id="KW-1185">Reference proteome</keyword>
<protein>
    <recommendedName>
        <fullName evidence="2">DUF7041 domain-containing protein</fullName>
    </recommendedName>
</protein>
<dbReference type="EMBL" id="BGPR01000134">
    <property type="protein sequence ID" value="GBL97869.1"/>
    <property type="molecule type" value="Genomic_DNA"/>
</dbReference>
<evidence type="ECO:0000313" key="4">
    <source>
        <dbReference type="Proteomes" id="UP000499080"/>
    </source>
</evidence>
<keyword evidence="1" id="KW-0175">Coiled coil</keyword>
<dbReference type="AlphaFoldDB" id="A0A4Y2C1A1"/>
<accession>A0A4Y2C1A1</accession>
<dbReference type="PANTHER" id="PTHR33327:SF3">
    <property type="entry name" value="RNA-DIRECTED DNA POLYMERASE"/>
    <property type="match status" value="1"/>
</dbReference>
<proteinExistence type="predicted"/>
<dbReference type="InterPro" id="IPR055469">
    <property type="entry name" value="DUF7041"/>
</dbReference>
<dbReference type="Proteomes" id="UP000499080">
    <property type="component" value="Unassembled WGS sequence"/>
</dbReference>
<evidence type="ECO:0000256" key="1">
    <source>
        <dbReference type="SAM" id="Coils"/>
    </source>
</evidence>
<dbReference type="Pfam" id="PF23055">
    <property type="entry name" value="DUF7041"/>
    <property type="match status" value="1"/>
</dbReference>
<dbReference type="PANTHER" id="PTHR33327">
    <property type="entry name" value="ENDONUCLEASE"/>
    <property type="match status" value="1"/>
</dbReference>
<dbReference type="OrthoDB" id="6429473at2759"/>
<organism evidence="3 4">
    <name type="scientific">Araneus ventricosus</name>
    <name type="common">Orbweaver spider</name>
    <name type="synonym">Epeira ventricosa</name>
    <dbReference type="NCBI Taxonomy" id="182803"/>
    <lineage>
        <taxon>Eukaryota</taxon>
        <taxon>Metazoa</taxon>
        <taxon>Ecdysozoa</taxon>
        <taxon>Arthropoda</taxon>
        <taxon>Chelicerata</taxon>
        <taxon>Arachnida</taxon>
        <taxon>Araneae</taxon>
        <taxon>Araneomorphae</taxon>
        <taxon>Entelegynae</taxon>
        <taxon>Araneoidea</taxon>
        <taxon>Araneidae</taxon>
        <taxon>Araneus</taxon>
    </lineage>
</organism>
<comment type="caution">
    <text evidence="3">The sequence shown here is derived from an EMBL/GenBank/DDBJ whole genome shotgun (WGS) entry which is preliminary data.</text>
</comment>
<feature type="domain" description="DUF7041" evidence="2">
    <location>
        <begin position="9"/>
        <end position="87"/>
    </location>
</feature>
<evidence type="ECO:0000259" key="2">
    <source>
        <dbReference type="Pfam" id="PF23055"/>
    </source>
</evidence>
<name>A0A4Y2C1A1_ARAVE</name>